<evidence type="ECO:0000313" key="2">
    <source>
        <dbReference type="EMBL" id="KAH7093577.1"/>
    </source>
</evidence>
<dbReference type="InterPro" id="IPR010730">
    <property type="entry name" value="HET"/>
</dbReference>
<name>A0A8K0RHM4_9PLEO</name>
<dbReference type="Pfam" id="PF06985">
    <property type="entry name" value="HET"/>
    <property type="match status" value="1"/>
</dbReference>
<dbReference type="OrthoDB" id="270167at2759"/>
<feature type="domain" description="Heterokaryon incompatibility" evidence="1">
    <location>
        <begin position="102"/>
        <end position="207"/>
    </location>
</feature>
<protein>
    <recommendedName>
        <fullName evidence="1">Heterokaryon incompatibility domain-containing protein</fullName>
    </recommendedName>
</protein>
<reference evidence="2" key="1">
    <citation type="journal article" date="2021" name="Nat. Commun.">
        <title>Genetic determinants of endophytism in the Arabidopsis root mycobiome.</title>
        <authorList>
            <person name="Mesny F."/>
            <person name="Miyauchi S."/>
            <person name="Thiergart T."/>
            <person name="Pickel B."/>
            <person name="Atanasova L."/>
            <person name="Karlsson M."/>
            <person name="Huettel B."/>
            <person name="Barry K.W."/>
            <person name="Haridas S."/>
            <person name="Chen C."/>
            <person name="Bauer D."/>
            <person name="Andreopoulos W."/>
            <person name="Pangilinan J."/>
            <person name="LaButti K."/>
            <person name="Riley R."/>
            <person name="Lipzen A."/>
            <person name="Clum A."/>
            <person name="Drula E."/>
            <person name="Henrissat B."/>
            <person name="Kohler A."/>
            <person name="Grigoriev I.V."/>
            <person name="Martin F.M."/>
            <person name="Hacquard S."/>
        </authorList>
    </citation>
    <scope>NUCLEOTIDE SEQUENCE</scope>
    <source>
        <strain evidence="2">MPI-SDFR-AT-0120</strain>
    </source>
</reference>
<gene>
    <name evidence="2" type="ORF">FB567DRAFT_176656</name>
</gene>
<evidence type="ECO:0000259" key="1">
    <source>
        <dbReference type="Pfam" id="PF06985"/>
    </source>
</evidence>
<organism evidence="2 3">
    <name type="scientific">Paraphoma chrysanthemicola</name>
    <dbReference type="NCBI Taxonomy" id="798071"/>
    <lineage>
        <taxon>Eukaryota</taxon>
        <taxon>Fungi</taxon>
        <taxon>Dikarya</taxon>
        <taxon>Ascomycota</taxon>
        <taxon>Pezizomycotina</taxon>
        <taxon>Dothideomycetes</taxon>
        <taxon>Pleosporomycetidae</taxon>
        <taxon>Pleosporales</taxon>
        <taxon>Pleosporineae</taxon>
        <taxon>Phaeosphaeriaceae</taxon>
        <taxon>Paraphoma</taxon>
    </lineage>
</organism>
<dbReference type="EMBL" id="JAGMVJ010000002">
    <property type="protein sequence ID" value="KAH7093577.1"/>
    <property type="molecule type" value="Genomic_DNA"/>
</dbReference>
<sequence length="224" mass="25903">MRQTRFHLQEVRIPHTRVSQPPRTRSSVIHISHLVRFTALGRLCWKTLRRLSTSRSTKGTTGCLFNCALSRLSILTGDWYIDESYCNYRITRPEEHTPDLQYVTVSYCWKHSRSLEGLPKLPEYQIHGVPNSSNSRGRARRLRCPEIVFHRAVQFAKHVGCAYICIDQECIDQDDSVDIEGHLQVMHRVYSESCWTAAVLSLNAPDQHKLDALKQWIELGLDKS</sequence>
<dbReference type="PANTHER" id="PTHR33112">
    <property type="entry name" value="DOMAIN PROTEIN, PUTATIVE-RELATED"/>
    <property type="match status" value="1"/>
</dbReference>
<proteinExistence type="predicted"/>
<keyword evidence="3" id="KW-1185">Reference proteome</keyword>
<accession>A0A8K0RHM4</accession>
<comment type="caution">
    <text evidence="2">The sequence shown here is derived from an EMBL/GenBank/DDBJ whole genome shotgun (WGS) entry which is preliminary data.</text>
</comment>
<evidence type="ECO:0000313" key="3">
    <source>
        <dbReference type="Proteomes" id="UP000813461"/>
    </source>
</evidence>
<dbReference type="AlphaFoldDB" id="A0A8K0RHM4"/>
<dbReference type="Proteomes" id="UP000813461">
    <property type="component" value="Unassembled WGS sequence"/>
</dbReference>
<dbReference type="PANTHER" id="PTHR33112:SF16">
    <property type="entry name" value="HETEROKARYON INCOMPATIBILITY DOMAIN-CONTAINING PROTEIN"/>
    <property type="match status" value="1"/>
</dbReference>